<comment type="cofactor">
    <cofactor evidence="1">
        <name>FAD</name>
        <dbReference type="ChEBI" id="CHEBI:57692"/>
    </cofactor>
</comment>
<proteinExistence type="inferred from homology"/>
<keyword evidence="5" id="KW-0560">Oxidoreductase</keyword>
<evidence type="ECO:0000313" key="9">
    <source>
        <dbReference type="EMBL" id="PVV05294.1"/>
    </source>
</evidence>
<evidence type="ECO:0000256" key="4">
    <source>
        <dbReference type="ARBA" id="ARBA00022827"/>
    </source>
</evidence>
<dbReference type="Gene3D" id="3.30.70.2740">
    <property type="match status" value="1"/>
</dbReference>
<comment type="caution">
    <text evidence="9">The sequence shown here is derived from an EMBL/GenBank/DDBJ whole genome shotgun (WGS) entry which is preliminary data.</text>
</comment>
<dbReference type="OrthoDB" id="5332616at2759"/>
<accession>A0A2T9ZL23</accession>
<dbReference type="InterPro" id="IPR004113">
    <property type="entry name" value="FAD-bd_oxidored_4_C"/>
</dbReference>
<feature type="domain" description="FAD-binding oxidoreductase/transferase type 4 C-terminal" evidence="7">
    <location>
        <begin position="23"/>
        <end position="112"/>
    </location>
</feature>
<keyword evidence="3" id="KW-0285">Flavoprotein</keyword>
<dbReference type="EMBL" id="MBFS01000018">
    <property type="protein sequence ID" value="PVV05288.1"/>
    <property type="molecule type" value="Genomic_DNA"/>
</dbReference>
<evidence type="ECO:0000256" key="5">
    <source>
        <dbReference type="ARBA" id="ARBA00023002"/>
    </source>
</evidence>
<evidence type="ECO:0000256" key="6">
    <source>
        <dbReference type="ARBA" id="ARBA00051436"/>
    </source>
</evidence>
<sequence length="115" mass="12601">MLIDSGVYDESAPRLGGEKPVVVSVNGFGHIGDGNIHLNVVANKFDDSLQNIIEPYINEWISKVNGSISAEHGIGIVKPDCLKYSKSPEMISLMKKIKNHFDPNGILNPYKVLPN</sequence>
<dbReference type="Proteomes" id="UP000245609">
    <property type="component" value="Unassembled WGS sequence"/>
</dbReference>
<dbReference type="PANTHER" id="PTHR43716:SF1">
    <property type="entry name" value="D-2-HYDROXYGLUTARATE DEHYDROGENASE, MITOCHONDRIAL"/>
    <property type="match status" value="1"/>
</dbReference>
<dbReference type="AlphaFoldDB" id="A0A2T9ZL23"/>
<comment type="similarity">
    <text evidence="2">Belongs to the FAD-binding oxidoreductase/transferase type 4 family.</text>
</comment>
<dbReference type="InterPro" id="IPR016164">
    <property type="entry name" value="FAD-linked_Oxase-like_C"/>
</dbReference>
<comment type="catalytic activity">
    <reaction evidence="6">
        <text>(R)-lactate + 2 Fe(III)-[cytochrome c] = 2 Fe(II)-[cytochrome c] + pyruvate + 2 H(+)</text>
        <dbReference type="Rhea" id="RHEA:13521"/>
        <dbReference type="Rhea" id="RHEA-COMP:10350"/>
        <dbReference type="Rhea" id="RHEA-COMP:14399"/>
        <dbReference type="ChEBI" id="CHEBI:15361"/>
        <dbReference type="ChEBI" id="CHEBI:15378"/>
        <dbReference type="ChEBI" id="CHEBI:16004"/>
        <dbReference type="ChEBI" id="CHEBI:29033"/>
        <dbReference type="ChEBI" id="CHEBI:29034"/>
        <dbReference type="EC" id="1.1.2.4"/>
    </reaction>
</comment>
<dbReference type="InterPro" id="IPR051264">
    <property type="entry name" value="FAD-oxidored/transferase_4"/>
</dbReference>
<keyword evidence="4" id="KW-0274">FAD</keyword>
<dbReference type="Gene3D" id="1.10.45.10">
    <property type="entry name" value="Vanillyl-alcohol Oxidase, Chain A, domain 4"/>
    <property type="match status" value="1"/>
</dbReference>
<gene>
    <name evidence="9" type="ORF">BB560_000193</name>
    <name evidence="8" type="ORF">BB560_000195</name>
</gene>
<dbReference type="EMBL" id="MBFS01000018">
    <property type="protein sequence ID" value="PVV05294.1"/>
    <property type="molecule type" value="Genomic_DNA"/>
</dbReference>
<organism evidence="9 10">
    <name type="scientific">Smittium megazygosporum</name>
    <dbReference type="NCBI Taxonomy" id="133381"/>
    <lineage>
        <taxon>Eukaryota</taxon>
        <taxon>Fungi</taxon>
        <taxon>Fungi incertae sedis</taxon>
        <taxon>Zoopagomycota</taxon>
        <taxon>Kickxellomycotina</taxon>
        <taxon>Harpellomycetes</taxon>
        <taxon>Harpellales</taxon>
        <taxon>Legeriomycetaceae</taxon>
        <taxon>Smittium</taxon>
    </lineage>
</organism>
<evidence type="ECO:0000313" key="8">
    <source>
        <dbReference type="EMBL" id="PVV05288.1"/>
    </source>
</evidence>
<evidence type="ECO:0000256" key="3">
    <source>
        <dbReference type="ARBA" id="ARBA00022630"/>
    </source>
</evidence>
<dbReference type="PANTHER" id="PTHR43716">
    <property type="entry name" value="D-2-HYDROXYGLUTARATE DEHYDROGENASE, MITOCHONDRIAL"/>
    <property type="match status" value="1"/>
</dbReference>
<dbReference type="SUPFAM" id="SSF55103">
    <property type="entry name" value="FAD-linked oxidases, C-terminal domain"/>
    <property type="match status" value="1"/>
</dbReference>
<dbReference type="InterPro" id="IPR016171">
    <property type="entry name" value="Vanillyl_alc_oxidase_C-sub2"/>
</dbReference>
<reference evidence="9 10" key="1">
    <citation type="journal article" date="2018" name="MBio">
        <title>Comparative Genomics Reveals the Core Gene Toolbox for the Fungus-Insect Symbiosis.</title>
        <authorList>
            <person name="Wang Y."/>
            <person name="Stata M."/>
            <person name="Wang W."/>
            <person name="Stajich J.E."/>
            <person name="White M.M."/>
            <person name="Moncalvo J.M."/>
        </authorList>
    </citation>
    <scope>NUCLEOTIDE SEQUENCE [LARGE SCALE GENOMIC DNA]</scope>
    <source>
        <strain evidence="9 10">SC-DP-2</strain>
    </source>
</reference>
<dbReference type="STRING" id="133381.A0A2T9ZL23"/>
<protein>
    <recommendedName>
        <fullName evidence="7">FAD-binding oxidoreductase/transferase type 4 C-terminal domain-containing protein</fullName>
    </recommendedName>
</protein>
<name>A0A2T9ZL23_9FUNG</name>
<dbReference type="GO" id="GO:0050660">
    <property type="term" value="F:flavin adenine dinucleotide binding"/>
    <property type="evidence" value="ECO:0007669"/>
    <property type="project" value="InterPro"/>
</dbReference>
<dbReference type="FunFam" id="1.10.45.10:FF:000001">
    <property type="entry name" value="D-lactate dehydrogenase mitochondrial"/>
    <property type="match status" value="1"/>
</dbReference>
<evidence type="ECO:0000256" key="1">
    <source>
        <dbReference type="ARBA" id="ARBA00001974"/>
    </source>
</evidence>
<keyword evidence="10" id="KW-1185">Reference proteome</keyword>
<evidence type="ECO:0000313" key="10">
    <source>
        <dbReference type="Proteomes" id="UP000245609"/>
    </source>
</evidence>
<evidence type="ECO:0000259" key="7">
    <source>
        <dbReference type="Pfam" id="PF02913"/>
    </source>
</evidence>
<dbReference type="GO" id="GO:0004458">
    <property type="term" value="F:D-lactate dehydrogenase (cytochrome) activity"/>
    <property type="evidence" value="ECO:0007669"/>
    <property type="project" value="UniProtKB-EC"/>
</dbReference>
<evidence type="ECO:0000256" key="2">
    <source>
        <dbReference type="ARBA" id="ARBA00008000"/>
    </source>
</evidence>
<dbReference type="Pfam" id="PF02913">
    <property type="entry name" value="FAD-oxidase_C"/>
    <property type="match status" value="1"/>
</dbReference>